<dbReference type="InterPro" id="IPR036640">
    <property type="entry name" value="ABC1_TM_sf"/>
</dbReference>
<feature type="transmembrane region" description="Helical" evidence="13">
    <location>
        <begin position="102"/>
        <end position="122"/>
    </location>
</feature>
<feature type="transmembrane region" description="Helical" evidence="13">
    <location>
        <begin position="433"/>
        <end position="451"/>
    </location>
</feature>
<dbReference type="SMART" id="SM00382">
    <property type="entry name" value="AAA"/>
    <property type="match status" value="2"/>
</dbReference>
<dbReference type="FunFam" id="3.40.50.300:FF:000169">
    <property type="entry name" value="ABC transporter C family member 3"/>
    <property type="match status" value="1"/>
</dbReference>
<evidence type="ECO:0000256" key="5">
    <source>
        <dbReference type="ARBA" id="ARBA00022692"/>
    </source>
</evidence>
<keyword evidence="10 13" id="KW-1133">Transmembrane helix</keyword>
<feature type="transmembrane region" description="Helical" evidence="13">
    <location>
        <begin position="1024"/>
        <end position="1045"/>
    </location>
</feature>
<feature type="domain" description="ABC transporter" evidence="14">
    <location>
        <begin position="1233"/>
        <end position="1465"/>
    </location>
</feature>
<evidence type="ECO:0000256" key="2">
    <source>
        <dbReference type="ARBA" id="ARBA00009726"/>
    </source>
</evidence>
<evidence type="ECO:0000256" key="7">
    <source>
        <dbReference type="ARBA" id="ARBA00022741"/>
    </source>
</evidence>
<comment type="similarity">
    <text evidence="2">Belongs to the ABC transporter superfamily. ABCC family. Conjugate transporter (TC 3.A.1.208) subfamily.</text>
</comment>
<evidence type="ECO:0000259" key="15">
    <source>
        <dbReference type="PROSITE" id="PS50929"/>
    </source>
</evidence>
<protein>
    <recommendedName>
        <fullName evidence="3">ABC-type xenobiotic transporter</fullName>
        <ecNumber evidence="3">7.6.2.2</ecNumber>
    </recommendedName>
</protein>
<dbReference type="InterPro" id="IPR050173">
    <property type="entry name" value="ABC_transporter_C-like"/>
</dbReference>
<dbReference type="PROSITE" id="PS50929">
    <property type="entry name" value="ABC_TM1F"/>
    <property type="match status" value="2"/>
</dbReference>
<dbReference type="FunFam" id="3.40.50.300:FF:001405">
    <property type="entry name" value="Multidrug resistance protein associated1"/>
    <property type="match status" value="1"/>
</dbReference>
<feature type="transmembrane region" description="Helical" evidence="13">
    <location>
        <begin position="1052"/>
        <end position="1070"/>
    </location>
</feature>
<organism evidence="16 17">
    <name type="scientific">Mucuna pruriens</name>
    <name type="common">Velvet bean</name>
    <name type="synonym">Dolichos pruriens</name>
    <dbReference type="NCBI Taxonomy" id="157652"/>
    <lineage>
        <taxon>Eukaryota</taxon>
        <taxon>Viridiplantae</taxon>
        <taxon>Streptophyta</taxon>
        <taxon>Embryophyta</taxon>
        <taxon>Tracheophyta</taxon>
        <taxon>Spermatophyta</taxon>
        <taxon>Magnoliopsida</taxon>
        <taxon>eudicotyledons</taxon>
        <taxon>Gunneridae</taxon>
        <taxon>Pentapetalae</taxon>
        <taxon>rosids</taxon>
        <taxon>fabids</taxon>
        <taxon>Fabales</taxon>
        <taxon>Fabaceae</taxon>
        <taxon>Papilionoideae</taxon>
        <taxon>50 kb inversion clade</taxon>
        <taxon>NPAAA clade</taxon>
        <taxon>indigoferoid/millettioid clade</taxon>
        <taxon>Phaseoleae</taxon>
        <taxon>Mucuna</taxon>
    </lineage>
</organism>
<dbReference type="GO" id="GO:0016020">
    <property type="term" value="C:membrane"/>
    <property type="evidence" value="ECO:0007669"/>
    <property type="project" value="UniProtKB-SubCell"/>
</dbReference>
<dbReference type="SUPFAM" id="SSF90123">
    <property type="entry name" value="ABC transporter transmembrane region"/>
    <property type="match status" value="2"/>
</dbReference>
<dbReference type="InterPro" id="IPR003593">
    <property type="entry name" value="AAA+_ATPase"/>
</dbReference>
<feature type="transmembrane region" description="Helical" evidence="13">
    <location>
        <begin position="290"/>
        <end position="312"/>
    </location>
</feature>
<dbReference type="InterPro" id="IPR027417">
    <property type="entry name" value="P-loop_NTPase"/>
</dbReference>
<evidence type="ECO:0000256" key="13">
    <source>
        <dbReference type="SAM" id="Phobius"/>
    </source>
</evidence>
<evidence type="ECO:0000256" key="12">
    <source>
        <dbReference type="ARBA" id="ARBA00034018"/>
    </source>
</evidence>
<proteinExistence type="inferred from homology"/>
<feature type="transmembrane region" description="Helical" evidence="13">
    <location>
        <begin position="939"/>
        <end position="957"/>
    </location>
</feature>
<dbReference type="InterPro" id="IPR003439">
    <property type="entry name" value="ABC_transporter-like_ATP-bd"/>
</dbReference>
<keyword evidence="8" id="KW-0067">ATP-binding</keyword>
<feature type="transmembrane region" description="Helical" evidence="13">
    <location>
        <begin position="134"/>
        <end position="153"/>
    </location>
</feature>
<dbReference type="GO" id="GO:0016887">
    <property type="term" value="F:ATP hydrolysis activity"/>
    <property type="evidence" value="ECO:0007669"/>
    <property type="project" value="InterPro"/>
</dbReference>
<gene>
    <name evidence="16" type="primary">ABCC8</name>
    <name evidence="16" type="ORF">CR513_20559</name>
</gene>
<dbReference type="Gene3D" id="3.40.50.300">
    <property type="entry name" value="P-loop containing nucleotide triphosphate hydrolases"/>
    <property type="match status" value="2"/>
</dbReference>
<dbReference type="CDD" id="cd18580">
    <property type="entry name" value="ABC_6TM_ABCC_D2"/>
    <property type="match status" value="1"/>
</dbReference>
<evidence type="ECO:0000313" key="17">
    <source>
        <dbReference type="Proteomes" id="UP000257109"/>
    </source>
</evidence>
<keyword evidence="9" id="KW-1278">Translocase</keyword>
<evidence type="ECO:0000256" key="8">
    <source>
        <dbReference type="ARBA" id="ARBA00022840"/>
    </source>
</evidence>
<keyword evidence="6" id="KW-0677">Repeat</keyword>
<dbReference type="InterPro" id="IPR044726">
    <property type="entry name" value="ABCC_6TM_D2"/>
</dbReference>
<evidence type="ECO:0000313" key="16">
    <source>
        <dbReference type="EMBL" id="RDX96740.1"/>
    </source>
</evidence>
<feature type="domain" description="ABC transporter" evidence="14">
    <location>
        <begin position="608"/>
        <end position="829"/>
    </location>
</feature>
<evidence type="ECO:0000256" key="1">
    <source>
        <dbReference type="ARBA" id="ARBA00004141"/>
    </source>
</evidence>
<evidence type="ECO:0000256" key="11">
    <source>
        <dbReference type="ARBA" id="ARBA00023136"/>
    </source>
</evidence>
<dbReference type="SUPFAM" id="SSF52540">
    <property type="entry name" value="P-loop containing nucleoside triphosphate hydrolases"/>
    <property type="match status" value="2"/>
</dbReference>
<feature type="transmembrane region" description="Helical" evidence="13">
    <location>
        <begin position="43"/>
        <end position="62"/>
    </location>
</feature>
<dbReference type="CDD" id="cd03250">
    <property type="entry name" value="ABCC_MRP_domain1"/>
    <property type="match status" value="1"/>
</dbReference>
<feature type="transmembrane region" description="Helical" evidence="13">
    <location>
        <begin position="903"/>
        <end position="927"/>
    </location>
</feature>
<dbReference type="GO" id="GO:0008559">
    <property type="term" value="F:ABC-type xenobiotic transporter activity"/>
    <property type="evidence" value="ECO:0007669"/>
    <property type="project" value="UniProtKB-EC"/>
</dbReference>
<dbReference type="PROSITE" id="PS00211">
    <property type="entry name" value="ABC_TRANSPORTER_1"/>
    <property type="match status" value="1"/>
</dbReference>
<evidence type="ECO:0000256" key="6">
    <source>
        <dbReference type="ARBA" id="ARBA00022737"/>
    </source>
</evidence>
<sequence>MLRVEVMNLEHFSITGYAADFSWTCLRDFDFTSLCSQKSIIDILKLLFIGVFYTSLLVTLITRRPACGSSRKNWVFPVVSVCCALISIAHLCNGFKLWNQQHGLTCFFRAFVWLSFTVSLHVQRCKWIKILSSIWWTCSCVLASALNIEIMFREHAVELFEMVQWPVHFLLLFCAFQNLGYFVTSQSIQDTTSLSEPLIAQRVEIAQTQLGHATLLSKLTFSWVNSLLRLGYSKPLALEDVPCLLSEDEADSAYQDFVHTWESLVRERSNSNTKNLVLWTVVRTFSKENILIAFYTLLRSICMIVSPLILYACVNYSNSGKEDLKEGFSILSFLILTKMVESVCQRHYCFGSRRSGMKIRSALMMAVYQKLLKLSSSARRRHSTGEVVNYIAVDAYRLGEFPWWFHITWISVVQLVSSIVLLFCVVGTGALPGLVPLLICGLLNVPFAKIIQNSQTQFMMAQDERLRSTSEILNSMKIIKLQSWEDKFKNLVLSLRDKEFIWLSKAQIIKAYGTFLYWVTPTIVPAVVFVGCALFNSAPLNAGTIFTVLTTLRIMGEPVRLIPEALSIMIQVKVSFDRLNTFLLDEELDSINCYGRNIKQSSVNAVEIQAGNFIWDHESLSPILRDVNLEIKWGQKIAVCGPVGAGKSSLLYAVLGEISKISGTVNVGGTIAYVSQTSWIQSGTVRDNILFGKPMDKTRYENATKVSALDADINDFSHGDHTEIGQRGINMSGGQRQRIQLARAVYNDADIYLLDDPFSAVDAHTAAILFNNCVMTALREKTVILVTHQVEFLSQVDKILVMEGGKVTQSGSYEDLLKAGTAFEQLVSAHKAALTGLNQKNENNKDSDIEVMVYPEESKSQSKGVISTKGQRGLQLTQEEEKEIGDVGWKTLWDYISFSRGSLMLCLTMLAQFAFLALQTASTYWLALASEIPKVTSGSLIGVYSLFSFVSMVFVYIRSVLATNLGLKASKAFFSSFTSAIFNAPMLFFDSTPVGRILTRYLSNSLKFSFYQASSDLSILDLDIPYTLTLVAFVAAEILVTICAMVSVTWQVLIVAVPATVASIYIQGYYQASARELIRINGTTKAPVMNFAAETSLGVVTVRAFNMVNRFFNNYLKLVDMDATLFFHSNAAMEWSILRIEVLQNFTVFTAALLLILLPKGYIPSGLVGLSLSYAFTLKESQIFWSRMFSMLSNHIISVERIKQFIHLPAEPPAIVEDNRPPSSWPSKGRIDLRALEIRYRPNAPLVLKGINCTFKEGNRVGVVGRTGSGKTTLISALFRLVEPSGGAILIDGINICSMGLKDLRMKLSIIPQEPTLFKGSIRTNLDPLGFYEDDEIWKALEKCQLKETISRLPGLLDSSVSDEGENWSLGQRQLFCLGRVLLKRNRILVLDEATASIDSATDVILQRVIRQEFAQCTVITVAHRVPIVIDSDMVMVLSYGKLVEYDEPSKLMGINSWFSKLVAEYWSSCRKNSSPNISRQQH</sequence>
<keyword evidence="11 13" id="KW-0472">Membrane</keyword>
<name>A0A371H1P5_MUCPR</name>
<reference evidence="16" key="1">
    <citation type="submission" date="2018-05" db="EMBL/GenBank/DDBJ databases">
        <title>Draft genome of Mucuna pruriens seed.</title>
        <authorList>
            <person name="Nnadi N.E."/>
            <person name="Vos R."/>
            <person name="Hasami M.H."/>
            <person name="Devisetty U.K."/>
            <person name="Aguiy J.C."/>
        </authorList>
    </citation>
    <scope>NUCLEOTIDE SEQUENCE [LARGE SCALE GENOMIC DNA]</scope>
    <source>
        <strain evidence="16">JCA_2017</strain>
    </source>
</reference>
<comment type="caution">
    <text evidence="16">The sequence shown here is derived from an EMBL/GenBank/DDBJ whole genome shotgun (WGS) entry which is preliminary data.</text>
</comment>
<dbReference type="CDD" id="cd03244">
    <property type="entry name" value="ABCC_MRP_domain2"/>
    <property type="match status" value="1"/>
</dbReference>
<evidence type="ECO:0000256" key="9">
    <source>
        <dbReference type="ARBA" id="ARBA00022967"/>
    </source>
</evidence>
<dbReference type="Gene3D" id="1.20.1560.10">
    <property type="entry name" value="ABC transporter type 1, transmembrane domain"/>
    <property type="match status" value="2"/>
</dbReference>
<evidence type="ECO:0000256" key="10">
    <source>
        <dbReference type="ARBA" id="ARBA00022989"/>
    </source>
</evidence>
<dbReference type="InterPro" id="IPR044746">
    <property type="entry name" value="ABCC_6TM_D1"/>
</dbReference>
<dbReference type="Pfam" id="PF00664">
    <property type="entry name" value="ABC_membrane"/>
    <property type="match status" value="2"/>
</dbReference>
<feature type="domain" description="ABC transmembrane type-1" evidence="15">
    <location>
        <begin position="907"/>
        <end position="1194"/>
    </location>
</feature>
<dbReference type="OrthoDB" id="6500128at2759"/>
<feature type="non-terminal residue" evidence="16">
    <location>
        <position position="1"/>
    </location>
</feature>
<feature type="transmembrane region" description="Helical" evidence="13">
    <location>
        <begin position="74"/>
        <end position="96"/>
    </location>
</feature>
<dbReference type="FunFam" id="1.20.1560.10:FF:000002">
    <property type="entry name" value="ABC transporter C family member 5"/>
    <property type="match status" value="1"/>
</dbReference>
<dbReference type="InterPro" id="IPR017871">
    <property type="entry name" value="ABC_transporter-like_CS"/>
</dbReference>
<keyword evidence="4" id="KW-0813">Transport</keyword>
<dbReference type="EC" id="7.6.2.2" evidence="3"/>
<feature type="transmembrane region" description="Helical" evidence="13">
    <location>
        <begin position="515"/>
        <end position="535"/>
    </location>
</feature>
<feature type="domain" description="ABC transmembrane type-1" evidence="15">
    <location>
        <begin position="290"/>
        <end position="571"/>
    </location>
</feature>
<evidence type="ECO:0000256" key="3">
    <source>
        <dbReference type="ARBA" id="ARBA00012191"/>
    </source>
</evidence>
<keyword evidence="17" id="KW-1185">Reference proteome</keyword>
<evidence type="ECO:0000259" key="14">
    <source>
        <dbReference type="PROSITE" id="PS50893"/>
    </source>
</evidence>
<dbReference type="FunFam" id="1.20.1560.10:FF:000003">
    <property type="entry name" value="ABC transporter C family member 10"/>
    <property type="match status" value="1"/>
</dbReference>
<comment type="subcellular location">
    <subcellularLocation>
        <location evidence="1">Membrane</location>
        <topology evidence="1">Multi-pass membrane protein</topology>
    </subcellularLocation>
</comment>
<evidence type="ECO:0000256" key="4">
    <source>
        <dbReference type="ARBA" id="ARBA00022448"/>
    </source>
</evidence>
<dbReference type="PANTHER" id="PTHR24223">
    <property type="entry name" value="ATP-BINDING CASSETTE SUB-FAMILY C"/>
    <property type="match status" value="1"/>
</dbReference>
<keyword evidence="5 13" id="KW-0812">Transmembrane</keyword>
<dbReference type="Proteomes" id="UP000257109">
    <property type="component" value="Unassembled WGS sequence"/>
</dbReference>
<feature type="transmembrane region" description="Helical" evidence="13">
    <location>
        <begin position="403"/>
        <end position="426"/>
    </location>
</feature>
<dbReference type="PROSITE" id="PS50893">
    <property type="entry name" value="ABC_TRANSPORTER_2"/>
    <property type="match status" value="2"/>
</dbReference>
<dbReference type="Pfam" id="PF00005">
    <property type="entry name" value="ABC_tran"/>
    <property type="match status" value="2"/>
</dbReference>
<keyword evidence="7" id="KW-0547">Nucleotide-binding</keyword>
<dbReference type="EMBL" id="QJKJ01003826">
    <property type="protein sequence ID" value="RDX96740.1"/>
    <property type="molecule type" value="Genomic_DNA"/>
</dbReference>
<dbReference type="PANTHER" id="PTHR24223:SF108">
    <property type="entry name" value="ABC TRANSPORTER C FAMILY MEMBER 8"/>
    <property type="match status" value="1"/>
</dbReference>
<feature type="transmembrane region" description="Helical" evidence="13">
    <location>
        <begin position="165"/>
        <end position="184"/>
    </location>
</feature>
<comment type="catalytic activity">
    <reaction evidence="12">
        <text>ATP + H2O + xenobioticSide 1 = ADP + phosphate + xenobioticSide 2.</text>
        <dbReference type="EC" id="7.6.2.2"/>
    </reaction>
</comment>
<dbReference type="CDD" id="cd18579">
    <property type="entry name" value="ABC_6TM_ABCC_D1"/>
    <property type="match status" value="1"/>
</dbReference>
<accession>A0A371H1P5</accession>
<dbReference type="GO" id="GO:0005524">
    <property type="term" value="F:ATP binding"/>
    <property type="evidence" value="ECO:0007669"/>
    <property type="project" value="UniProtKB-KW"/>
</dbReference>
<dbReference type="InterPro" id="IPR011527">
    <property type="entry name" value="ABC1_TM_dom"/>
</dbReference>